<evidence type="ECO:0000256" key="6">
    <source>
        <dbReference type="ARBA" id="ARBA00022519"/>
    </source>
</evidence>
<dbReference type="InterPro" id="IPR012902">
    <property type="entry name" value="N_methyl_site"/>
</dbReference>
<dbReference type="PANTHER" id="PTHR39583:SF2">
    <property type="entry name" value="TYPE II SECRETION SYSTEM PROTEIN J"/>
    <property type="match status" value="1"/>
</dbReference>
<dbReference type="GO" id="GO:0015628">
    <property type="term" value="P:protein secretion by the type II secretion system"/>
    <property type="evidence" value="ECO:0007669"/>
    <property type="project" value="InterPro"/>
</dbReference>
<keyword evidence="8 11" id="KW-1133">Transmembrane helix</keyword>
<evidence type="ECO:0000256" key="7">
    <source>
        <dbReference type="ARBA" id="ARBA00022692"/>
    </source>
</evidence>
<dbReference type="Pfam" id="PF07963">
    <property type="entry name" value="N_methyl"/>
    <property type="match status" value="1"/>
</dbReference>
<reference evidence="12 13" key="1">
    <citation type="submission" date="2016-06" db="EMBL/GenBank/DDBJ databases">
        <title>Insight into the functional genes involving in sulfur oxidation in Pearl River water.</title>
        <authorList>
            <person name="Luo J."/>
            <person name="Tan X."/>
            <person name="Lin W."/>
        </authorList>
    </citation>
    <scope>NUCLEOTIDE SEQUENCE [LARGE SCALE GENOMIC DNA]</scope>
    <source>
        <strain evidence="12 13">LS2</strain>
    </source>
</reference>
<evidence type="ECO:0000256" key="5">
    <source>
        <dbReference type="ARBA" id="ARBA00022481"/>
    </source>
</evidence>
<dbReference type="InterPro" id="IPR051621">
    <property type="entry name" value="T2SS_protein_J"/>
</dbReference>
<dbReference type="STRING" id="1860122.A9404_08540"/>
<evidence type="ECO:0000256" key="1">
    <source>
        <dbReference type="ARBA" id="ARBA00004377"/>
    </source>
</evidence>
<evidence type="ECO:0000313" key="13">
    <source>
        <dbReference type="Proteomes" id="UP000078596"/>
    </source>
</evidence>
<organism evidence="12 13">
    <name type="scientific">Halothiobacillus diazotrophicus</name>
    <dbReference type="NCBI Taxonomy" id="1860122"/>
    <lineage>
        <taxon>Bacteria</taxon>
        <taxon>Pseudomonadati</taxon>
        <taxon>Pseudomonadota</taxon>
        <taxon>Gammaproteobacteria</taxon>
        <taxon>Chromatiales</taxon>
        <taxon>Halothiobacillaceae</taxon>
        <taxon>Halothiobacillus</taxon>
    </lineage>
</organism>
<evidence type="ECO:0000256" key="11">
    <source>
        <dbReference type="SAM" id="Phobius"/>
    </source>
</evidence>
<feature type="region of interest" description="Disordered" evidence="10">
    <location>
        <begin position="199"/>
        <end position="246"/>
    </location>
</feature>
<dbReference type="Gene3D" id="3.10.610.10">
    <property type="entry name" value="GSPII I/J protein-like"/>
    <property type="match status" value="1"/>
</dbReference>
<comment type="subcellular location">
    <subcellularLocation>
        <location evidence="1">Cell inner membrane</location>
        <topology evidence="1">Single-pass membrane protein</topology>
    </subcellularLocation>
</comment>
<gene>
    <name evidence="12" type="ORF">A9404_08540</name>
</gene>
<evidence type="ECO:0000313" key="12">
    <source>
        <dbReference type="EMBL" id="ANJ67423.1"/>
    </source>
</evidence>
<name>A0A191ZHU9_9GAMM</name>
<dbReference type="InterPro" id="IPR010055">
    <property type="entry name" value="T2SS_protein-GspJ"/>
</dbReference>
<sequence>MRRQSGFTLLELLVAIAIFAFVAVMAYGGLNTVIRQGGIVQAATKALTVRQQGLRVLQQDLAFAVDRPVRDVLGGQVPAFLGGATDLLTLTRLDAANPWDKPRSQMARVFWRLTGKTLERAVLMPVDGTVNDSARPLVWHPLLTGVEALTLRFYDANNQSFEVWPPPNAPDAGLPKATELNITLAQMPPLRLTVPQVADWPKAQAPSATGEGASPGSSATDAGTAGASTSAPVSSGLVAPAEENGR</sequence>
<evidence type="ECO:0000256" key="2">
    <source>
        <dbReference type="ARBA" id="ARBA00011084"/>
    </source>
</evidence>
<dbReference type="NCBIfam" id="TIGR01711">
    <property type="entry name" value="gspJ"/>
    <property type="match status" value="1"/>
</dbReference>
<keyword evidence="5" id="KW-0488">Methylation</keyword>
<dbReference type="GO" id="GO:0005886">
    <property type="term" value="C:plasma membrane"/>
    <property type="evidence" value="ECO:0007669"/>
    <property type="project" value="UniProtKB-SubCell"/>
</dbReference>
<dbReference type="NCBIfam" id="TIGR02532">
    <property type="entry name" value="IV_pilin_GFxxxE"/>
    <property type="match status" value="1"/>
</dbReference>
<dbReference type="KEGG" id="haz:A9404_08540"/>
<evidence type="ECO:0000256" key="10">
    <source>
        <dbReference type="SAM" id="MobiDB-lite"/>
    </source>
</evidence>
<keyword evidence="9 11" id="KW-0472">Membrane</keyword>
<evidence type="ECO:0000256" key="3">
    <source>
        <dbReference type="ARBA" id="ARBA00021539"/>
    </source>
</evidence>
<dbReference type="RefSeq" id="WP_066100253.1">
    <property type="nucleotide sequence ID" value="NZ_CP016027.1"/>
</dbReference>
<keyword evidence="6" id="KW-0997">Cell inner membrane</keyword>
<evidence type="ECO:0000256" key="9">
    <source>
        <dbReference type="ARBA" id="ARBA00023136"/>
    </source>
</evidence>
<feature type="transmembrane region" description="Helical" evidence="11">
    <location>
        <begin position="12"/>
        <end position="30"/>
    </location>
</feature>
<protein>
    <recommendedName>
        <fullName evidence="3">Type II secretion system protein J</fullName>
    </recommendedName>
</protein>
<dbReference type="OrthoDB" id="9794345at2"/>
<dbReference type="AlphaFoldDB" id="A0A191ZHU9"/>
<accession>A0A191ZHU9</accession>
<evidence type="ECO:0000256" key="8">
    <source>
        <dbReference type="ARBA" id="ARBA00022989"/>
    </source>
</evidence>
<keyword evidence="4" id="KW-1003">Cell membrane</keyword>
<dbReference type="PANTHER" id="PTHR39583">
    <property type="entry name" value="TYPE II SECRETION SYSTEM PROTEIN J-RELATED"/>
    <property type="match status" value="1"/>
</dbReference>
<dbReference type="EMBL" id="CP016027">
    <property type="protein sequence ID" value="ANJ67423.1"/>
    <property type="molecule type" value="Genomic_DNA"/>
</dbReference>
<dbReference type="Pfam" id="PF11612">
    <property type="entry name" value="T2SSJ"/>
    <property type="match status" value="1"/>
</dbReference>
<dbReference type="GO" id="GO:0015627">
    <property type="term" value="C:type II protein secretion system complex"/>
    <property type="evidence" value="ECO:0007669"/>
    <property type="project" value="InterPro"/>
</dbReference>
<comment type="similarity">
    <text evidence="2">Belongs to the GSP J family.</text>
</comment>
<feature type="compositionally biased region" description="Low complexity" evidence="10">
    <location>
        <begin position="212"/>
        <end position="236"/>
    </location>
</feature>
<proteinExistence type="inferred from homology"/>
<keyword evidence="13" id="KW-1185">Reference proteome</keyword>
<dbReference type="SUPFAM" id="SSF54523">
    <property type="entry name" value="Pili subunits"/>
    <property type="match status" value="1"/>
</dbReference>
<dbReference type="InterPro" id="IPR045584">
    <property type="entry name" value="Pilin-like"/>
</dbReference>
<evidence type="ECO:0000256" key="4">
    <source>
        <dbReference type="ARBA" id="ARBA00022475"/>
    </source>
</evidence>
<keyword evidence="7 11" id="KW-0812">Transmembrane</keyword>
<dbReference type="PROSITE" id="PS00409">
    <property type="entry name" value="PROKAR_NTER_METHYL"/>
    <property type="match status" value="1"/>
</dbReference>
<dbReference type="Proteomes" id="UP000078596">
    <property type="component" value="Chromosome"/>
</dbReference>